<keyword evidence="6" id="KW-1185">Reference proteome</keyword>
<evidence type="ECO:0000256" key="2">
    <source>
        <dbReference type="SAM" id="Phobius"/>
    </source>
</evidence>
<protein>
    <submittedName>
        <fullName evidence="4">Uncharacterized protein</fullName>
    </submittedName>
</protein>
<dbReference type="AlphaFoldDB" id="A0A1I0TEY7"/>
<keyword evidence="2" id="KW-1133">Transmembrane helix</keyword>
<dbReference type="InterPro" id="IPR045512">
    <property type="entry name" value="DUF6480"/>
</dbReference>
<dbReference type="Pfam" id="PF20088">
    <property type="entry name" value="DUF6480"/>
    <property type="match status" value="1"/>
</dbReference>
<keyword evidence="2" id="KW-0812">Transmembrane</keyword>
<keyword evidence="2" id="KW-0472">Membrane</keyword>
<accession>A0A1I0TEY7</accession>
<dbReference type="EMBL" id="JABUKG010000026">
    <property type="protein sequence ID" value="MBY6322814.1"/>
    <property type="molecule type" value="Genomic_DNA"/>
</dbReference>
<evidence type="ECO:0000313" key="4">
    <source>
        <dbReference type="EMBL" id="SFA50267.1"/>
    </source>
</evidence>
<evidence type="ECO:0000313" key="3">
    <source>
        <dbReference type="EMBL" id="MBY6322814.1"/>
    </source>
</evidence>
<evidence type="ECO:0000256" key="1">
    <source>
        <dbReference type="SAM" id="MobiDB-lite"/>
    </source>
</evidence>
<dbReference type="EMBL" id="FOJN01000006">
    <property type="protein sequence ID" value="SFA50267.1"/>
    <property type="molecule type" value="Genomic_DNA"/>
</dbReference>
<dbReference type="Proteomes" id="UP001520140">
    <property type="component" value="Unassembled WGS sequence"/>
</dbReference>
<feature type="region of interest" description="Disordered" evidence="1">
    <location>
        <begin position="1"/>
        <end position="42"/>
    </location>
</feature>
<dbReference type="GeneID" id="85485745"/>
<organism evidence="4 5">
    <name type="scientific">Rhodococcoides kroppenstedtii</name>
    <dbReference type="NCBI Taxonomy" id="293050"/>
    <lineage>
        <taxon>Bacteria</taxon>
        <taxon>Bacillati</taxon>
        <taxon>Actinomycetota</taxon>
        <taxon>Actinomycetes</taxon>
        <taxon>Mycobacteriales</taxon>
        <taxon>Nocardiaceae</taxon>
        <taxon>Rhodococcoides</taxon>
    </lineage>
</organism>
<gene>
    <name evidence="3" type="ORF">HQ605_18520</name>
    <name evidence="4" type="ORF">SAMN05444374_10624</name>
</gene>
<sequence length="74" mass="7344">MSGQNPEPTEVAGLEKGGGVAPGDTPPVSTSAGGPNHEPPQRTRTPAVIFLAVVGIIVVLVALGLIGRIAGFFG</sequence>
<evidence type="ECO:0000313" key="5">
    <source>
        <dbReference type="Proteomes" id="UP000182054"/>
    </source>
</evidence>
<dbReference type="RefSeq" id="WP_068104326.1">
    <property type="nucleotide sequence ID" value="NZ_FOJN01000006.1"/>
</dbReference>
<dbReference type="OrthoDB" id="4381799at2"/>
<dbReference type="Proteomes" id="UP000182054">
    <property type="component" value="Unassembled WGS sequence"/>
</dbReference>
<reference evidence="4 5" key="1">
    <citation type="submission" date="2016-10" db="EMBL/GenBank/DDBJ databases">
        <authorList>
            <person name="de Groot N.N."/>
        </authorList>
    </citation>
    <scope>NUCLEOTIDE SEQUENCE [LARGE SCALE GENOMIC DNA]</scope>
    <source>
        <strain evidence="4 5">DSM 44908</strain>
    </source>
</reference>
<evidence type="ECO:0000313" key="6">
    <source>
        <dbReference type="Proteomes" id="UP001520140"/>
    </source>
</evidence>
<reference evidence="3 6" key="2">
    <citation type="submission" date="2020-06" db="EMBL/GenBank/DDBJ databases">
        <title>Taxonomy, biology and ecology of Rhodococcus bacteria occurring in California pistachio and other woody hosts as revealed by genome sequence analyses.</title>
        <authorList>
            <person name="Gai Y."/>
            <person name="Riely B."/>
        </authorList>
    </citation>
    <scope>NUCLEOTIDE SEQUENCE [LARGE SCALE GENOMIC DNA]</scope>
    <source>
        <strain evidence="3 6">BP-284</strain>
    </source>
</reference>
<feature type="transmembrane region" description="Helical" evidence="2">
    <location>
        <begin position="47"/>
        <end position="66"/>
    </location>
</feature>
<name>A0A1I0TEY7_9NOCA</name>
<proteinExistence type="predicted"/>